<keyword evidence="3" id="KW-1185">Reference proteome</keyword>
<sequence>MRARTWGCRNVGMFDVAKAGRANSQMAKTPISMGRQTDTHSHTHTHTATVSPPLAPSSINRIDCTWLPTCGGECRSVQSLSRRLRHLEA</sequence>
<feature type="region of interest" description="Disordered" evidence="1">
    <location>
        <begin position="24"/>
        <end position="54"/>
    </location>
</feature>
<accession>A0A448WXM4</accession>
<evidence type="ECO:0000256" key="1">
    <source>
        <dbReference type="SAM" id="MobiDB-lite"/>
    </source>
</evidence>
<evidence type="ECO:0000313" key="3">
    <source>
        <dbReference type="Proteomes" id="UP000784294"/>
    </source>
</evidence>
<organism evidence="2 3">
    <name type="scientific">Protopolystoma xenopodis</name>
    <dbReference type="NCBI Taxonomy" id="117903"/>
    <lineage>
        <taxon>Eukaryota</taxon>
        <taxon>Metazoa</taxon>
        <taxon>Spiralia</taxon>
        <taxon>Lophotrochozoa</taxon>
        <taxon>Platyhelminthes</taxon>
        <taxon>Monogenea</taxon>
        <taxon>Polyopisthocotylea</taxon>
        <taxon>Polystomatidea</taxon>
        <taxon>Polystomatidae</taxon>
        <taxon>Protopolystoma</taxon>
    </lineage>
</organism>
<evidence type="ECO:0000313" key="2">
    <source>
        <dbReference type="EMBL" id="VEL22675.1"/>
    </source>
</evidence>
<proteinExistence type="predicted"/>
<gene>
    <name evidence="2" type="ORF">PXEA_LOCUS16115</name>
</gene>
<dbReference type="Proteomes" id="UP000784294">
    <property type="component" value="Unassembled WGS sequence"/>
</dbReference>
<comment type="caution">
    <text evidence="2">The sequence shown here is derived from an EMBL/GenBank/DDBJ whole genome shotgun (WGS) entry which is preliminary data.</text>
</comment>
<protein>
    <submittedName>
        <fullName evidence="2">Uncharacterized protein</fullName>
    </submittedName>
</protein>
<name>A0A448WXM4_9PLAT</name>
<dbReference type="EMBL" id="CAAALY010057794">
    <property type="protein sequence ID" value="VEL22675.1"/>
    <property type="molecule type" value="Genomic_DNA"/>
</dbReference>
<dbReference type="AlphaFoldDB" id="A0A448WXM4"/>
<reference evidence="2" key="1">
    <citation type="submission" date="2018-11" db="EMBL/GenBank/DDBJ databases">
        <authorList>
            <consortium name="Pathogen Informatics"/>
        </authorList>
    </citation>
    <scope>NUCLEOTIDE SEQUENCE</scope>
</reference>